<dbReference type="OrthoDB" id="405926at2759"/>
<name>A0A812WKS3_9DINO</name>
<protein>
    <submittedName>
        <fullName evidence="1">Uncharacterized protein</fullName>
    </submittedName>
</protein>
<proteinExistence type="predicted"/>
<organism evidence="1 2">
    <name type="scientific">Symbiodinium necroappetens</name>
    <dbReference type="NCBI Taxonomy" id="1628268"/>
    <lineage>
        <taxon>Eukaryota</taxon>
        <taxon>Sar</taxon>
        <taxon>Alveolata</taxon>
        <taxon>Dinophyceae</taxon>
        <taxon>Suessiales</taxon>
        <taxon>Symbiodiniaceae</taxon>
        <taxon>Symbiodinium</taxon>
    </lineage>
</organism>
<accession>A0A812WKS3</accession>
<evidence type="ECO:0000313" key="2">
    <source>
        <dbReference type="Proteomes" id="UP000601435"/>
    </source>
</evidence>
<gene>
    <name evidence="1" type="ORF">SNEC2469_LOCUS19891</name>
</gene>
<reference evidence="1" key="1">
    <citation type="submission" date="2021-02" db="EMBL/GenBank/DDBJ databases">
        <authorList>
            <person name="Dougan E. K."/>
            <person name="Rhodes N."/>
            <person name="Thang M."/>
            <person name="Chan C."/>
        </authorList>
    </citation>
    <scope>NUCLEOTIDE SEQUENCE</scope>
</reference>
<dbReference type="Proteomes" id="UP000601435">
    <property type="component" value="Unassembled WGS sequence"/>
</dbReference>
<dbReference type="EMBL" id="CAJNJA010034313">
    <property type="protein sequence ID" value="CAE7690767.1"/>
    <property type="molecule type" value="Genomic_DNA"/>
</dbReference>
<comment type="caution">
    <text evidence="1">The sequence shown here is derived from an EMBL/GenBank/DDBJ whole genome shotgun (WGS) entry which is preliminary data.</text>
</comment>
<dbReference type="AlphaFoldDB" id="A0A812WKS3"/>
<evidence type="ECO:0000313" key="1">
    <source>
        <dbReference type="EMBL" id="CAE7690767.1"/>
    </source>
</evidence>
<keyword evidence="2" id="KW-1185">Reference proteome</keyword>
<sequence>MGEVNEAHFSISHSGGQTIQIFHKQGTLHPGPRTDFGLWNRKVGDALGVSFGDRFVQIGNFRVGDVDGTHFSVTHVGGQTSQIFREDGTVHPGPRSDYTTFGRPLSECQLY</sequence>